<dbReference type="Gene3D" id="3.30.70.660">
    <property type="entry name" value="Pseudouridine synthase I, catalytic domain, C-terminal subdomain"/>
    <property type="match status" value="1"/>
</dbReference>
<dbReference type="InterPro" id="IPR020094">
    <property type="entry name" value="TruA/RsuA/RluB/E/F_N"/>
</dbReference>
<dbReference type="EMBL" id="GDKF01003937">
    <property type="protein sequence ID" value="JAT74685.1"/>
    <property type="molecule type" value="Transcribed_RNA"/>
</dbReference>
<dbReference type="Pfam" id="PF01416">
    <property type="entry name" value="PseudoU_synth_1"/>
    <property type="match status" value="1"/>
</dbReference>
<organism evidence="6">
    <name type="scientific">Auxenochlorella protothecoides</name>
    <name type="common">Green microalga</name>
    <name type="synonym">Chlorella protothecoides</name>
    <dbReference type="NCBI Taxonomy" id="3075"/>
    <lineage>
        <taxon>Eukaryota</taxon>
        <taxon>Viridiplantae</taxon>
        <taxon>Chlorophyta</taxon>
        <taxon>core chlorophytes</taxon>
        <taxon>Trebouxiophyceae</taxon>
        <taxon>Chlorellales</taxon>
        <taxon>Chlorellaceae</taxon>
        <taxon>Auxenochlorella</taxon>
    </lineage>
</organism>
<dbReference type="GO" id="GO:1990481">
    <property type="term" value="P:mRNA pseudouridine synthesis"/>
    <property type="evidence" value="ECO:0007669"/>
    <property type="project" value="TreeGrafter"/>
</dbReference>
<dbReference type="GO" id="GO:0005737">
    <property type="term" value="C:cytoplasm"/>
    <property type="evidence" value="ECO:0007669"/>
    <property type="project" value="TreeGrafter"/>
</dbReference>
<dbReference type="GO" id="GO:0003723">
    <property type="term" value="F:RNA binding"/>
    <property type="evidence" value="ECO:0007669"/>
    <property type="project" value="InterPro"/>
</dbReference>
<evidence type="ECO:0000259" key="5">
    <source>
        <dbReference type="Pfam" id="PF01416"/>
    </source>
</evidence>
<feature type="domain" description="Pseudouridine synthase I TruA alpha/beta" evidence="5">
    <location>
        <begin position="301"/>
        <end position="409"/>
    </location>
</feature>
<dbReference type="NCBIfam" id="TIGR00071">
    <property type="entry name" value="hisT_truA"/>
    <property type="match status" value="1"/>
</dbReference>
<dbReference type="AlphaFoldDB" id="A0A1D2A6W2"/>
<sequence length="511" mass="57232">HWHRSRNPPNRGIQQCSIHEIPIIDSTRFVLARCCHCPHRYGPPMLGLRNFASYVRLTRRARGWAGVRAMSKTGMEREDWAVYNALYPGVAFQPEHRGQLAARLREIAARLEAPPVVTNELPQPEVSKNDVAPTRKRRGTKPDLDFASYQTRYVALEILYLGHAYDGFARQESSSNTIEARLFSALERTRLIPFSAPWQSLRYSRAGRTDRGVSALGQVVALELRSSARVGEPLPDPGQELDYPGLLNRALPEDVRVTGWCPPTSPDFSARFSATHREYKYFVVAQPGEALDLAAMQAAGAAFLGLHDFRNFCKMDVAQVKHFQRRILDFRIEAAGPASGGRRLFLLSLRGTAFLWHQVRCMAAVLLMVGRGKEDPGVVAALLDVRAHPAKPLYGLASEEPLLLSGCRYAPGELRFLRTEANRDQVCKVLGRALDSHLVRASLLSEILTKLGEDECALPSAGRERRARRHGERVPLLQRVREPSYEERCTKIREAGGKLAGDFPDENDTEE</sequence>
<dbReference type="HAMAP" id="MF_00171">
    <property type="entry name" value="TruA"/>
    <property type="match status" value="1"/>
</dbReference>
<dbReference type="GO" id="GO:0031119">
    <property type="term" value="P:tRNA pseudouridine synthesis"/>
    <property type="evidence" value="ECO:0007669"/>
    <property type="project" value="TreeGrafter"/>
</dbReference>
<keyword evidence="2" id="KW-0819">tRNA processing</keyword>
<dbReference type="PANTHER" id="PTHR11142">
    <property type="entry name" value="PSEUDOURIDYLATE SYNTHASE"/>
    <property type="match status" value="1"/>
</dbReference>
<evidence type="ECO:0000256" key="3">
    <source>
        <dbReference type="ARBA" id="ARBA00023235"/>
    </source>
</evidence>
<evidence type="ECO:0000256" key="1">
    <source>
        <dbReference type="ARBA" id="ARBA00009375"/>
    </source>
</evidence>
<evidence type="ECO:0000313" key="6">
    <source>
        <dbReference type="EMBL" id="JAT74685.1"/>
    </source>
</evidence>
<dbReference type="GO" id="GO:0005634">
    <property type="term" value="C:nucleus"/>
    <property type="evidence" value="ECO:0007669"/>
    <property type="project" value="TreeGrafter"/>
</dbReference>
<name>A0A1D2A6W2_AUXPR</name>
<keyword evidence="3" id="KW-0413">Isomerase</keyword>
<dbReference type="SUPFAM" id="SSF55120">
    <property type="entry name" value="Pseudouridine synthase"/>
    <property type="match status" value="1"/>
</dbReference>
<reference evidence="6" key="1">
    <citation type="submission" date="2015-08" db="EMBL/GenBank/DDBJ databases">
        <authorList>
            <person name="Babu N.S."/>
            <person name="Beckwith C.J."/>
            <person name="Beseler K.G."/>
            <person name="Brison A."/>
            <person name="Carone J.V."/>
            <person name="Caskin T.P."/>
            <person name="Diamond M."/>
            <person name="Durham M.E."/>
            <person name="Foxe J.M."/>
            <person name="Go M."/>
            <person name="Henderson B.A."/>
            <person name="Jones I.B."/>
            <person name="McGettigan J.A."/>
            <person name="Micheletti S.J."/>
            <person name="Nasrallah M.E."/>
            <person name="Ortiz D."/>
            <person name="Piller C.R."/>
            <person name="Privatt S.R."/>
            <person name="Schneider S.L."/>
            <person name="Sharp S."/>
            <person name="Smith T.C."/>
            <person name="Stanton J.D."/>
            <person name="Ullery H.E."/>
            <person name="Wilson R.J."/>
            <person name="Serrano M.G."/>
            <person name="Buck G."/>
            <person name="Lee V."/>
            <person name="Wang Y."/>
            <person name="Carvalho R."/>
            <person name="Voegtly L."/>
            <person name="Shi R."/>
            <person name="Duckworth R."/>
            <person name="Johnson A."/>
            <person name="Loviza R."/>
            <person name="Walstead R."/>
            <person name="Shah Z."/>
            <person name="Kiflezghi M."/>
            <person name="Wade K."/>
            <person name="Ball S.L."/>
            <person name="Bradley K.W."/>
            <person name="Asai D.J."/>
            <person name="Bowman C.A."/>
            <person name="Russell D.A."/>
            <person name="Pope W.H."/>
            <person name="Jacobs-Sera D."/>
            <person name="Hendrix R.W."/>
            <person name="Hatfull G.F."/>
        </authorList>
    </citation>
    <scope>NUCLEOTIDE SEQUENCE</scope>
</reference>
<evidence type="ECO:0000256" key="2">
    <source>
        <dbReference type="ARBA" id="ARBA00022694"/>
    </source>
</evidence>
<dbReference type="InterPro" id="IPR020103">
    <property type="entry name" value="PsdUridine_synth_cat_dom_sf"/>
</dbReference>
<accession>A0A1D2A6W2</accession>
<gene>
    <name evidence="6" type="ORF">g.4083</name>
</gene>
<dbReference type="PANTHER" id="PTHR11142:SF5">
    <property type="entry name" value="TRNA PSEUDOURIDINE(38_39) SYNTHASE"/>
    <property type="match status" value="1"/>
</dbReference>
<feature type="region of interest" description="Disordered" evidence="4">
    <location>
        <begin position="118"/>
        <end position="142"/>
    </location>
</feature>
<protein>
    <recommendedName>
        <fullName evidence="5">Pseudouridine synthase I TruA alpha/beta domain-containing protein</fullName>
    </recommendedName>
</protein>
<dbReference type="InterPro" id="IPR020097">
    <property type="entry name" value="PsdUridine_synth_TruA_a/b_dom"/>
</dbReference>
<dbReference type="Gene3D" id="3.30.70.580">
    <property type="entry name" value="Pseudouridine synthase I, catalytic domain, N-terminal subdomain"/>
    <property type="match status" value="1"/>
</dbReference>
<feature type="non-terminal residue" evidence="6">
    <location>
        <position position="1"/>
    </location>
</feature>
<dbReference type="InterPro" id="IPR001406">
    <property type="entry name" value="PsdUridine_synth_TruA"/>
</dbReference>
<comment type="similarity">
    <text evidence="1">Belongs to the tRNA pseudouridine synthase TruA family.</text>
</comment>
<dbReference type="InterPro" id="IPR020095">
    <property type="entry name" value="PsdUridine_synth_TruA_C"/>
</dbReference>
<evidence type="ECO:0000256" key="4">
    <source>
        <dbReference type="SAM" id="MobiDB-lite"/>
    </source>
</evidence>
<dbReference type="GO" id="GO:0009982">
    <property type="term" value="F:pseudouridine synthase activity"/>
    <property type="evidence" value="ECO:0007669"/>
    <property type="project" value="InterPro"/>
</dbReference>
<proteinExistence type="inferred from homology"/>